<feature type="transmembrane region" description="Helical" evidence="7">
    <location>
        <begin position="440"/>
        <end position="463"/>
    </location>
</feature>
<dbReference type="RefSeq" id="WP_076722949.1">
    <property type="nucleotide sequence ID" value="NZ_MSCW01000001.1"/>
</dbReference>
<feature type="transmembrane region" description="Helical" evidence="7">
    <location>
        <begin position="171"/>
        <end position="191"/>
    </location>
</feature>
<dbReference type="PANTHER" id="PTHR30250:SF10">
    <property type="entry name" value="LIPOPOLYSACCHARIDE BIOSYNTHESIS PROTEIN WZXC"/>
    <property type="match status" value="1"/>
</dbReference>
<gene>
    <name evidence="8" type="ORF">BTO32_03100</name>
</gene>
<keyword evidence="5 7" id="KW-1133">Transmembrane helix</keyword>
<dbReference type="STRING" id="135739.BTO32_03100"/>
<feature type="transmembrane region" description="Helical" evidence="7">
    <location>
        <begin position="353"/>
        <end position="373"/>
    </location>
</feature>
<dbReference type="Pfam" id="PF13440">
    <property type="entry name" value="Polysacc_synt_3"/>
    <property type="match status" value="1"/>
</dbReference>
<comment type="caution">
    <text evidence="8">The sequence shown here is derived from an EMBL/GenBank/DDBJ whole genome shotgun (WGS) entry which is preliminary data.</text>
</comment>
<feature type="transmembrane region" description="Helical" evidence="7">
    <location>
        <begin position="379"/>
        <end position="397"/>
    </location>
</feature>
<evidence type="ECO:0000313" key="9">
    <source>
        <dbReference type="Proteomes" id="UP000189339"/>
    </source>
</evidence>
<evidence type="ECO:0000256" key="4">
    <source>
        <dbReference type="ARBA" id="ARBA00022692"/>
    </source>
</evidence>
<feature type="transmembrane region" description="Helical" evidence="7">
    <location>
        <begin position="147"/>
        <end position="165"/>
    </location>
</feature>
<evidence type="ECO:0000256" key="1">
    <source>
        <dbReference type="ARBA" id="ARBA00004651"/>
    </source>
</evidence>
<dbReference type="InterPro" id="IPR050833">
    <property type="entry name" value="Poly_Biosynth_Transport"/>
</dbReference>
<feature type="transmembrane region" description="Helical" evidence="7">
    <location>
        <begin position="326"/>
        <end position="346"/>
    </location>
</feature>
<sequence>MSVSLKVIKSALLLLSTQLIQRGLGIVSTLILARLLTPDDFGVIALITILLQLFELLVETGNQQYIVQKDAVDDLDLNTAWSMDILIKTSLAVIVVLLSPAFAAFFEEPDLALAVSVAALALPIRALRNPGLMRLARDLNYRPLFRLTVWQKLLSFCAVIGFALFQASYWAIVLGNLVSATVLAAGSYLLHRHRPAFTLARLREQWGFSQWLLLRGLVGFTRSQVDNLLVSRFFGTQALGGYNLVREVSLLPALSILIPMSEPLLAATAQVKHRQAQLAYRVRLSSALMITLLVPITVFLMLFPTLTVEVLLGPQWRDYADLLRPFGLFFFTFSFFALLSDVVIALGKVRALLLFDLVSTAVILSLLLVLATGSLPQMAWARGWLAVATTWVLLMMIRRWTGFGLARLAYLSLPAMLGGAGAGTLTWSLALPWAPPLLEFLIRGSLFVGLYAVLLLVGARLLLAGQEEWWQLRSVVRQSLGRGPASREPPSAS</sequence>
<dbReference type="EMBL" id="MSCW01000001">
    <property type="protein sequence ID" value="ONF45456.1"/>
    <property type="molecule type" value="Genomic_DNA"/>
</dbReference>
<feature type="transmembrane region" description="Helical" evidence="7">
    <location>
        <begin position="409"/>
        <end position="434"/>
    </location>
</feature>
<dbReference type="AlphaFoldDB" id="A0A1V2DYG3"/>
<evidence type="ECO:0000256" key="5">
    <source>
        <dbReference type="ARBA" id="ARBA00022989"/>
    </source>
</evidence>
<name>A0A1V2DYG3_9GAMM</name>
<organism evidence="8 9">
    <name type="scientific">Marinobacter lutaoensis</name>
    <dbReference type="NCBI Taxonomy" id="135739"/>
    <lineage>
        <taxon>Bacteria</taxon>
        <taxon>Pseudomonadati</taxon>
        <taxon>Pseudomonadota</taxon>
        <taxon>Gammaproteobacteria</taxon>
        <taxon>Pseudomonadales</taxon>
        <taxon>Marinobacteraceae</taxon>
        <taxon>Marinobacter</taxon>
    </lineage>
</organism>
<evidence type="ECO:0000313" key="8">
    <source>
        <dbReference type="EMBL" id="ONF45456.1"/>
    </source>
</evidence>
<evidence type="ECO:0000256" key="7">
    <source>
        <dbReference type="SAM" id="Phobius"/>
    </source>
</evidence>
<proteinExistence type="inferred from homology"/>
<comment type="similarity">
    <text evidence="2">Belongs to the polysaccharide synthase family.</text>
</comment>
<accession>A0A1V2DYG3</accession>
<keyword evidence="9" id="KW-1185">Reference proteome</keyword>
<dbReference type="Proteomes" id="UP000189339">
    <property type="component" value="Unassembled WGS sequence"/>
</dbReference>
<dbReference type="OrthoDB" id="8538786at2"/>
<comment type="subcellular location">
    <subcellularLocation>
        <location evidence="1">Cell membrane</location>
        <topology evidence="1">Multi-pass membrane protein</topology>
    </subcellularLocation>
</comment>
<keyword evidence="3" id="KW-1003">Cell membrane</keyword>
<evidence type="ECO:0000256" key="3">
    <source>
        <dbReference type="ARBA" id="ARBA00022475"/>
    </source>
</evidence>
<reference evidence="8 9" key="1">
    <citation type="submission" date="2016-12" db="EMBL/GenBank/DDBJ databases">
        <title>Marinobacter lutaoensis whole genome sequencing.</title>
        <authorList>
            <person name="Verma A."/>
            <person name="Krishnamurthi S."/>
        </authorList>
    </citation>
    <scope>NUCLEOTIDE SEQUENCE [LARGE SCALE GENOMIC DNA]</scope>
    <source>
        <strain evidence="8 9">T5054</strain>
    </source>
</reference>
<evidence type="ECO:0000256" key="6">
    <source>
        <dbReference type="ARBA" id="ARBA00023136"/>
    </source>
</evidence>
<keyword evidence="4 7" id="KW-0812">Transmembrane</keyword>
<dbReference type="GO" id="GO:0005886">
    <property type="term" value="C:plasma membrane"/>
    <property type="evidence" value="ECO:0007669"/>
    <property type="project" value="UniProtKB-SubCell"/>
</dbReference>
<evidence type="ECO:0000256" key="2">
    <source>
        <dbReference type="ARBA" id="ARBA00007430"/>
    </source>
</evidence>
<dbReference type="PANTHER" id="PTHR30250">
    <property type="entry name" value="PST FAMILY PREDICTED COLANIC ACID TRANSPORTER"/>
    <property type="match status" value="1"/>
</dbReference>
<protein>
    <submittedName>
        <fullName evidence="8">Polysaccharide biosynthesis protein</fullName>
    </submittedName>
</protein>
<keyword evidence="6 7" id="KW-0472">Membrane</keyword>
<feature type="transmembrane region" description="Helical" evidence="7">
    <location>
        <begin position="284"/>
        <end position="306"/>
    </location>
</feature>
<feature type="transmembrane region" description="Helical" evidence="7">
    <location>
        <begin position="41"/>
        <end position="58"/>
    </location>
</feature>